<dbReference type="PROSITE" id="PS00107">
    <property type="entry name" value="PROTEIN_KINASE_ATP"/>
    <property type="match status" value="1"/>
</dbReference>
<keyword evidence="11" id="KW-0472">Membrane</keyword>
<dbReference type="GO" id="GO:0005524">
    <property type="term" value="F:ATP binding"/>
    <property type="evidence" value="ECO:0007669"/>
    <property type="project" value="UniProtKB-UniRule"/>
</dbReference>
<feature type="transmembrane region" description="Helical" evidence="11">
    <location>
        <begin position="296"/>
        <end position="316"/>
    </location>
</feature>
<evidence type="ECO:0000256" key="9">
    <source>
        <dbReference type="ARBA" id="ARBA00023180"/>
    </source>
</evidence>
<keyword evidence="2" id="KW-0808">Transferase</keyword>
<feature type="domain" description="Gnk2-homologous" evidence="13">
    <location>
        <begin position="165"/>
        <end position="272"/>
    </location>
</feature>
<dbReference type="PROSITE" id="PS00108">
    <property type="entry name" value="PROTEIN_KINASE_ST"/>
    <property type="match status" value="1"/>
</dbReference>
<evidence type="ECO:0000256" key="11">
    <source>
        <dbReference type="SAM" id="Phobius"/>
    </source>
</evidence>
<dbReference type="GO" id="GO:0004674">
    <property type="term" value="F:protein serine/threonine kinase activity"/>
    <property type="evidence" value="ECO:0007669"/>
    <property type="project" value="UniProtKB-KW"/>
</dbReference>
<keyword evidence="6" id="KW-0418">Kinase</keyword>
<gene>
    <name evidence="14" type="ORF">DCAR_0101911</name>
</gene>
<dbReference type="Pfam" id="PF00069">
    <property type="entry name" value="Pkinase"/>
    <property type="match status" value="1"/>
</dbReference>
<dbReference type="AlphaFoldDB" id="A0AAF0W6S9"/>
<evidence type="ECO:0000256" key="2">
    <source>
        <dbReference type="ARBA" id="ARBA00022679"/>
    </source>
</evidence>
<evidence type="ECO:0000256" key="4">
    <source>
        <dbReference type="ARBA" id="ARBA00022737"/>
    </source>
</evidence>
<keyword evidence="11" id="KW-0812">Transmembrane</keyword>
<dbReference type="InterPro" id="IPR017441">
    <property type="entry name" value="Protein_kinase_ATP_BS"/>
</dbReference>
<dbReference type="Proteomes" id="UP000077755">
    <property type="component" value="Chromosome 1"/>
</dbReference>
<keyword evidence="3" id="KW-0732">Signal</keyword>
<evidence type="ECO:0000256" key="1">
    <source>
        <dbReference type="ARBA" id="ARBA00022527"/>
    </source>
</evidence>
<evidence type="ECO:0000259" key="12">
    <source>
        <dbReference type="PROSITE" id="PS50011"/>
    </source>
</evidence>
<keyword evidence="11" id="KW-1133">Transmembrane helix</keyword>
<dbReference type="Gene3D" id="1.10.510.10">
    <property type="entry name" value="Transferase(Phosphotransferase) domain 1"/>
    <property type="match status" value="1"/>
</dbReference>
<dbReference type="SUPFAM" id="SSF56112">
    <property type="entry name" value="Protein kinase-like (PK-like)"/>
    <property type="match status" value="1"/>
</dbReference>
<evidence type="ECO:0000256" key="5">
    <source>
        <dbReference type="ARBA" id="ARBA00022741"/>
    </source>
</evidence>
<dbReference type="Gene3D" id="3.30.200.20">
    <property type="entry name" value="Phosphorylase Kinase, domain 1"/>
    <property type="match status" value="1"/>
</dbReference>
<dbReference type="KEGG" id="dcr:108195998"/>
<dbReference type="PANTHER" id="PTHR47973">
    <property type="entry name" value="CYSTEINE-RICH RECEPTOR-LIKE PROTEIN KINASE 3"/>
    <property type="match status" value="1"/>
</dbReference>
<protein>
    <recommendedName>
        <fullName evidence="16">Protein kinase domain-containing protein</fullName>
    </recommendedName>
</protein>
<keyword evidence="1" id="KW-0723">Serine/threonine-protein kinase</keyword>
<reference evidence="14" key="2">
    <citation type="submission" date="2022-03" db="EMBL/GenBank/DDBJ databases">
        <title>Draft title - Genomic analysis of global carrot germplasm unveils the trajectory of domestication and the origin of high carotenoid orange carrot.</title>
        <authorList>
            <person name="Iorizzo M."/>
            <person name="Ellison S."/>
            <person name="Senalik D."/>
            <person name="Macko-Podgorni A."/>
            <person name="Grzebelus D."/>
            <person name="Bostan H."/>
            <person name="Rolling W."/>
            <person name="Curaba J."/>
            <person name="Simon P."/>
        </authorList>
    </citation>
    <scope>NUCLEOTIDE SEQUENCE</scope>
    <source>
        <tissue evidence="14">Leaf</tissue>
    </source>
</reference>
<evidence type="ECO:0000313" key="15">
    <source>
        <dbReference type="Proteomes" id="UP000077755"/>
    </source>
</evidence>
<name>A0AAF0W6S9_DAUCS</name>
<evidence type="ECO:0000256" key="6">
    <source>
        <dbReference type="ARBA" id="ARBA00022777"/>
    </source>
</evidence>
<dbReference type="InterPro" id="IPR052059">
    <property type="entry name" value="CR_Ser/Thr_kinase"/>
</dbReference>
<feature type="binding site" evidence="10">
    <location>
        <position position="383"/>
    </location>
    <ligand>
        <name>ATP</name>
        <dbReference type="ChEBI" id="CHEBI:30616"/>
    </ligand>
</feature>
<dbReference type="PROSITE" id="PS51473">
    <property type="entry name" value="GNK2"/>
    <property type="match status" value="2"/>
</dbReference>
<keyword evidence="15" id="KW-1185">Reference proteome</keyword>
<dbReference type="PROSITE" id="PS50011">
    <property type="entry name" value="PROTEIN_KINASE_DOM"/>
    <property type="match status" value="1"/>
</dbReference>
<dbReference type="Gene3D" id="3.30.430.20">
    <property type="entry name" value="Gnk2 domain, C-X8-C-X2-C motif"/>
    <property type="match status" value="2"/>
</dbReference>
<dbReference type="EMBL" id="CP093343">
    <property type="protein sequence ID" value="WOG82743.1"/>
    <property type="molecule type" value="Genomic_DNA"/>
</dbReference>
<dbReference type="CDD" id="cd14066">
    <property type="entry name" value="STKc_IRAK"/>
    <property type="match status" value="1"/>
</dbReference>
<accession>A0AAF0W6S9</accession>
<keyword evidence="4" id="KW-0677">Repeat</keyword>
<reference evidence="14" key="1">
    <citation type="journal article" date="2016" name="Nat. Genet.">
        <title>A high-quality carrot genome assembly provides new insights into carotenoid accumulation and asterid genome evolution.</title>
        <authorList>
            <person name="Iorizzo M."/>
            <person name="Ellison S."/>
            <person name="Senalik D."/>
            <person name="Zeng P."/>
            <person name="Satapoomin P."/>
            <person name="Huang J."/>
            <person name="Bowman M."/>
            <person name="Iovene M."/>
            <person name="Sanseverino W."/>
            <person name="Cavagnaro P."/>
            <person name="Yildiz M."/>
            <person name="Macko-Podgorni A."/>
            <person name="Moranska E."/>
            <person name="Grzebelus E."/>
            <person name="Grzebelus D."/>
            <person name="Ashrafi H."/>
            <person name="Zheng Z."/>
            <person name="Cheng S."/>
            <person name="Spooner D."/>
            <person name="Van Deynze A."/>
            <person name="Simon P."/>
        </authorList>
    </citation>
    <scope>NUCLEOTIDE SEQUENCE</scope>
    <source>
        <tissue evidence="14">Leaf</tissue>
    </source>
</reference>
<sequence>MKDNVKAIIHSFIQISCFIDQSQARMRLRIKRRVMQVLMISLVFMLTLRGVVTDPQTKLLNQECSQFKTPDTLSNFNSNFNKTFGDIRSQLRSSDVHFATSFSLDVFGMAQCRNYLSTADCVACVDAGVSQMARSCPAYDGAHVVFEGCFLRYEAHNFFNELTFQDNSGVCSINRSVSQAAAFNQVVEGLLPDLVAATPKMNKAFAATTRQVFDVGATATVYAVAQCIETISKSDCQSCLTIAYNNIQNCPPEADGSAINMRCFMRYSNTSFFPDNQITNIAPYLKGGGSSMKTGIIGAVVGGLSCLLLILSFFLWKRLRMSKEAGRGDISGINGLQGPQIYSYRDLKAATKDFSLEYKVGEGGFGDVYKGIIKNGDIVAVKKLAIISARINTEFESEVRLISNVHHRNIIRLLGCSAKGPEKLLVYEYMENGSLDTFLYGDKRGTLTWKQRADIILGTARGLTYIHEQFHVCIIHRDIKSSNILLDDDFQPKIADFGLARLLPNDQTHLSTRFAGTLGYIAPEYAIHGHLSEKVDTYAYGVMVLEIISGQRCSDMTNEPGKESLLQYAWKLYENDMHSELIDETLDPSEYEVENVKKIIEIALKCTQSPVSIRPTMSEVVVLLVKEGSVEQKAPSKPSLVQLDQNVIAGVSASTEPSVSGASLTFTDFKGR</sequence>
<feature type="domain" description="Protein kinase" evidence="12">
    <location>
        <begin position="354"/>
        <end position="640"/>
    </location>
</feature>
<keyword evidence="7 10" id="KW-0067">ATP-binding</keyword>
<organism evidence="14 15">
    <name type="scientific">Daucus carota subsp. sativus</name>
    <name type="common">Carrot</name>
    <dbReference type="NCBI Taxonomy" id="79200"/>
    <lineage>
        <taxon>Eukaryota</taxon>
        <taxon>Viridiplantae</taxon>
        <taxon>Streptophyta</taxon>
        <taxon>Embryophyta</taxon>
        <taxon>Tracheophyta</taxon>
        <taxon>Spermatophyta</taxon>
        <taxon>Magnoliopsida</taxon>
        <taxon>eudicotyledons</taxon>
        <taxon>Gunneridae</taxon>
        <taxon>Pentapetalae</taxon>
        <taxon>asterids</taxon>
        <taxon>campanulids</taxon>
        <taxon>Apiales</taxon>
        <taxon>Apiaceae</taxon>
        <taxon>Apioideae</taxon>
        <taxon>Scandiceae</taxon>
        <taxon>Daucinae</taxon>
        <taxon>Daucus</taxon>
        <taxon>Daucus sect. Daucus</taxon>
    </lineage>
</organism>
<feature type="domain" description="Gnk2-homologous" evidence="13">
    <location>
        <begin position="58"/>
        <end position="158"/>
    </location>
</feature>
<dbReference type="FunFam" id="1.10.510.10:FF:000336">
    <property type="entry name" value="Cysteine-rich receptor-like protein kinase 2"/>
    <property type="match status" value="1"/>
</dbReference>
<keyword evidence="9" id="KW-0325">Glycoprotein</keyword>
<dbReference type="Pfam" id="PF01657">
    <property type="entry name" value="Stress-antifung"/>
    <property type="match status" value="2"/>
</dbReference>
<evidence type="ECO:0008006" key="16">
    <source>
        <dbReference type="Google" id="ProtNLM"/>
    </source>
</evidence>
<evidence type="ECO:0000256" key="3">
    <source>
        <dbReference type="ARBA" id="ARBA00022729"/>
    </source>
</evidence>
<dbReference type="FunFam" id="3.30.200.20:FF:000177">
    <property type="entry name" value="Cysteine-rich receptor-like protein kinase 2"/>
    <property type="match status" value="1"/>
</dbReference>
<dbReference type="CDD" id="cd23509">
    <property type="entry name" value="Gnk2-like"/>
    <property type="match status" value="2"/>
</dbReference>
<keyword evidence="8" id="KW-0675">Receptor</keyword>
<dbReference type="InterPro" id="IPR008271">
    <property type="entry name" value="Ser/Thr_kinase_AS"/>
</dbReference>
<dbReference type="InterPro" id="IPR000719">
    <property type="entry name" value="Prot_kinase_dom"/>
</dbReference>
<keyword evidence="5 10" id="KW-0547">Nucleotide-binding</keyword>
<evidence type="ECO:0000256" key="7">
    <source>
        <dbReference type="ARBA" id="ARBA00022840"/>
    </source>
</evidence>
<feature type="transmembrane region" description="Helical" evidence="11">
    <location>
        <begin position="34"/>
        <end position="52"/>
    </location>
</feature>
<evidence type="ECO:0000313" key="14">
    <source>
        <dbReference type="EMBL" id="WOG82743.1"/>
    </source>
</evidence>
<dbReference type="InterPro" id="IPR011009">
    <property type="entry name" value="Kinase-like_dom_sf"/>
</dbReference>
<dbReference type="InterPro" id="IPR038408">
    <property type="entry name" value="GNK2_sf"/>
</dbReference>
<dbReference type="InterPro" id="IPR002902">
    <property type="entry name" value="GNK2"/>
</dbReference>
<evidence type="ECO:0000256" key="10">
    <source>
        <dbReference type="PROSITE-ProRule" id="PRU10141"/>
    </source>
</evidence>
<evidence type="ECO:0000259" key="13">
    <source>
        <dbReference type="PROSITE" id="PS51473"/>
    </source>
</evidence>
<dbReference type="SMART" id="SM00220">
    <property type="entry name" value="S_TKc"/>
    <property type="match status" value="1"/>
</dbReference>
<evidence type="ECO:0000256" key="8">
    <source>
        <dbReference type="ARBA" id="ARBA00023170"/>
    </source>
</evidence>
<proteinExistence type="predicted"/>